<dbReference type="EMBL" id="MU006350">
    <property type="protein sequence ID" value="KAF2845268.1"/>
    <property type="molecule type" value="Genomic_DNA"/>
</dbReference>
<dbReference type="EMBL" id="MU006356">
    <property type="protein sequence ID" value="KAF2845008.1"/>
    <property type="molecule type" value="Genomic_DNA"/>
</dbReference>
<gene>
    <name evidence="2" type="ORF">T440DRAFT_408328</name>
    <name evidence="1" type="ORF">T440DRAFT_408931</name>
</gene>
<dbReference type="AlphaFoldDB" id="A0A6A7AT16"/>
<keyword evidence="3" id="KW-1185">Reference proteome</keyword>
<evidence type="ECO:0000313" key="3">
    <source>
        <dbReference type="Proteomes" id="UP000799423"/>
    </source>
</evidence>
<sequence length="59" mass="6629">MCHRPITDRVAIPFIHVSDSEGFTTIPVPGRRCRTCLERGDTIWVIPGTQCRVCDTTVN</sequence>
<accession>A0A6A7AT16</accession>
<evidence type="ECO:0000313" key="2">
    <source>
        <dbReference type="EMBL" id="KAF2845268.1"/>
    </source>
</evidence>
<name>A0A6A7AT16_9PLEO</name>
<reference evidence="2" key="1">
    <citation type="submission" date="2020-01" db="EMBL/GenBank/DDBJ databases">
        <authorList>
            <consortium name="DOE Joint Genome Institute"/>
            <person name="Haridas S."/>
            <person name="Albert R."/>
            <person name="Binder M."/>
            <person name="Bloem J."/>
            <person name="Labutti K."/>
            <person name="Salamov A."/>
            <person name="Andreopoulos B."/>
            <person name="Baker S.E."/>
            <person name="Barry K."/>
            <person name="Bills G."/>
            <person name="Bluhm B.H."/>
            <person name="Cannon C."/>
            <person name="Castanera R."/>
            <person name="Culley D.E."/>
            <person name="Daum C."/>
            <person name="Ezra D."/>
            <person name="Gonzalez J.B."/>
            <person name="Henrissat B."/>
            <person name="Kuo A."/>
            <person name="Liang C."/>
            <person name="Lipzen A."/>
            <person name="Lutzoni F."/>
            <person name="Magnuson J."/>
            <person name="Mondo S."/>
            <person name="Nolan M."/>
            <person name="Ohm R."/>
            <person name="Pangilinan J."/>
            <person name="Park H.-J."/>
            <person name="Ramirez L."/>
            <person name="Alfaro M."/>
            <person name="Sun H."/>
            <person name="Tritt A."/>
            <person name="Yoshinaga Y."/>
            <person name="Zwiers L.-H."/>
            <person name="Turgeon B.G."/>
            <person name="Goodwin S.B."/>
            <person name="Spatafora J.W."/>
            <person name="Crous P.W."/>
            <person name="Grigoriev I.V."/>
        </authorList>
    </citation>
    <scope>NUCLEOTIDE SEQUENCE</scope>
    <source>
        <strain evidence="2">IPT5</strain>
    </source>
</reference>
<proteinExistence type="predicted"/>
<evidence type="ECO:0000313" key="1">
    <source>
        <dbReference type="EMBL" id="KAF2845008.1"/>
    </source>
</evidence>
<protein>
    <submittedName>
        <fullName evidence="2">Uncharacterized protein</fullName>
    </submittedName>
</protein>
<dbReference type="Proteomes" id="UP000799423">
    <property type="component" value="Unassembled WGS sequence"/>
</dbReference>
<organism evidence="2 3">
    <name type="scientific">Plenodomus tracheiphilus IPT5</name>
    <dbReference type="NCBI Taxonomy" id="1408161"/>
    <lineage>
        <taxon>Eukaryota</taxon>
        <taxon>Fungi</taxon>
        <taxon>Dikarya</taxon>
        <taxon>Ascomycota</taxon>
        <taxon>Pezizomycotina</taxon>
        <taxon>Dothideomycetes</taxon>
        <taxon>Pleosporomycetidae</taxon>
        <taxon>Pleosporales</taxon>
        <taxon>Pleosporineae</taxon>
        <taxon>Leptosphaeriaceae</taxon>
        <taxon>Plenodomus</taxon>
    </lineage>
</organism>